<reference evidence="1" key="1">
    <citation type="journal article" date="2021" name="Proc. Natl. Acad. Sci. U.S.A.">
        <title>A Catalog of Tens of Thousands of Viruses from Human Metagenomes Reveals Hidden Associations with Chronic Diseases.</title>
        <authorList>
            <person name="Tisza M.J."/>
            <person name="Buck C.B."/>
        </authorList>
    </citation>
    <scope>NUCLEOTIDE SEQUENCE</scope>
    <source>
        <strain evidence="1">Ct0D87</strain>
    </source>
</reference>
<organism evidence="1">
    <name type="scientific">Siphoviridae sp. ct0D87</name>
    <dbReference type="NCBI Taxonomy" id="2827760"/>
    <lineage>
        <taxon>Viruses</taxon>
        <taxon>Duplodnaviria</taxon>
        <taxon>Heunggongvirae</taxon>
        <taxon>Uroviricota</taxon>
        <taxon>Caudoviricetes</taxon>
    </lineage>
</organism>
<evidence type="ECO:0000313" key="1">
    <source>
        <dbReference type="EMBL" id="DAF47903.1"/>
    </source>
</evidence>
<accession>A0A8S5SB61</accession>
<protein>
    <submittedName>
        <fullName evidence="1">Uncharacterized protein</fullName>
    </submittedName>
</protein>
<sequence>MELVNVTNGQIEIQQEALSKLKSFQEYKKEMDKLEKDIKKNILEAMENNGIKSFENDVVKISYVEPYTRTTIDTKLVNELGLMHQLSKETQVKSSVKVTWK</sequence>
<name>A0A8S5SB61_9CAUD</name>
<dbReference type="EMBL" id="BK032561">
    <property type="protein sequence ID" value="DAF47903.1"/>
    <property type="molecule type" value="Genomic_DNA"/>
</dbReference>
<proteinExistence type="predicted"/>